<evidence type="ECO:0000313" key="3">
    <source>
        <dbReference type="EMBL" id="OCL09924.1"/>
    </source>
</evidence>
<evidence type="ECO:0000256" key="1">
    <source>
        <dbReference type="SAM" id="SignalP"/>
    </source>
</evidence>
<dbReference type="AlphaFoldDB" id="A0A8E2F3S6"/>
<proteinExistence type="predicted"/>
<dbReference type="InterPro" id="IPR013658">
    <property type="entry name" value="SGL"/>
</dbReference>
<dbReference type="EMBL" id="KV749336">
    <property type="protein sequence ID" value="OCL09924.1"/>
    <property type="molecule type" value="Genomic_DNA"/>
</dbReference>
<dbReference type="Pfam" id="PF08450">
    <property type="entry name" value="SGL"/>
    <property type="match status" value="1"/>
</dbReference>
<sequence length="420" mass="45580">MRPFNLFTTLSTLIPIVPAQSPLHLPLTIQCHPSPNVLCINSYLSVLPYHFSRASPNSSSVVPLSTIQLPPAYNATSAALASASFLIFDATRGVEVLGAAPTYDFMFAVSNAVHEAPVYAAAVDRLFLSQLAPTGFLPQLVVDLSGETPRLEEFLSDPPVYAPNGGTFAGGLIYWAASGGNMSIGGIEQRAGVRTLDPLTNKTETLLNNYFGYYFNTVDDIVVDAKGDVWFTDPQYSWFNNLTDTPPQLTPATYRFRPSTGAVSVVEDTLTQPNGIAISPDQKTMYLSDTGADTGVIDPRFPSIHSATFNATGKRTVYKYDIVDNGTAIVNKRPIYLAQEWAPDGLKVAANGMVVTATGMGMDVLDEFGTLIVRIQTNYTVENFAWVANKKDGGRLTEVWMTGNRGIARVRWALEGQTLK</sequence>
<dbReference type="Gene3D" id="2.120.10.30">
    <property type="entry name" value="TolB, C-terminal domain"/>
    <property type="match status" value="1"/>
</dbReference>
<evidence type="ECO:0000313" key="4">
    <source>
        <dbReference type="Proteomes" id="UP000250140"/>
    </source>
</evidence>
<keyword evidence="4" id="KW-1185">Reference proteome</keyword>
<evidence type="ECO:0000259" key="2">
    <source>
        <dbReference type="Pfam" id="PF08450"/>
    </source>
</evidence>
<dbReference type="InterPro" id="IPR011042">
    <property type="entry name" value="6-blade_b-propeller_TolB-like"/>
</dbReference>
<accession>A0A8E2F3S6</accession>
<dbReference type="InterPro" id="IPR052988">
    <property type="entry name" value="Oryzine_lactonohydrolase"/>
</dbReference>
<protein>
    <submittedName>
        <fullName evidence="3">Calcium-dependent phosphotriesterase</fullName>
    </submittedName>
</protein>
<name>A0A8E2F3S6_9PEZI</name>
<dbReference type="PANTHER" id="PTHR47064:SF2">
    <property type="entry name" value="SMP-30_GLUCONOLACTONASE_LRE-LIKE REGION DOMAIN-CONTAINING PROTEIN-RELATED"/>
    <property type="match status" value="1"/>
</dbReference>
<dbReference type="PANTHER" id="PTHR47064">
    <property type="entry name" value="PUTATIVE (AFU_ORTHOLOGUE AFUA_1G08990)-RELATED"/>
    <property type="match status" value="1"/>
</dbReference>
<keyword evidence="1" id="KW-0732">Signal</keyword>
<dbReference type="Proteomes" id="UP000250140">
    <property type="component" value="Unassembled WGS sequence"/>
</dbReference>
<organism evidence="3 4">
    <name type="scientific">Glonium stellatum</name>
    <dbReference type="NCBI Taxonomy" id="574774"/>
    <lineage>
        <taxon>Eukaryota</taxon>
        <taxon>Fungi</taxon>
        <taxon>Dikarya</taxon>
        <taxon>Ascomycota</taxon>
        <taxon>Pezizomycotina</taxon>
        <taxon>Dothideomycetes</taxon>
        <taxon>Pleosporomycetidae</taxon>
        <taxon>Gloniales</taxon>
        <taxon>Gloniaceae</taxon>
        <taxon>Glonium</taxon>
    </lineage>
</organism>
<feature type="domain" description="SMP-30/Gluconolactonase/LRE-like region" evidence="2">
    <location>
        <begin position="191"/>
        <end position="292"/>
    </location>
</feature>
<feature type="signal peptide" evidence="1">
    <location>
        <begin position="1"/>
        <end position="19"/>
    </location>
</feature>
<dbReference type="OrthoDB" id="423498at2759"/>
<reference evidence="3 4" key="1">
    <citation type="journal article" date="2016" name="Nat. Commun.">
        <title>Ectomycorrhizal ecology is imprinted in the genome of the dominant symbiotic fungus Cenococcum geophilum.</title>
        <authorList>
            <consortium name="DOE Joint Genome Institute"/>
            <person name="Peter M."/>
            <person name="Kohler A."/>
            <person name="Ohm R.A."/>
            <person name="Kuo A."/>
            <person name="Krutzmann J."/>
            <person name="Morin E."/>
            <person name="Arend M."/>
            <person name="Barry K.W."/>
            <person name="Binder M."/>
            <person name="Choi C."/>
            <person name="Clum A."/>
            <person name="Copeland A."/>
            <person name="Grisel N."/>
            <person name="Haridas S."/>
            <person name="Kipfer T."/>
            <person name="LaButti K."/>
            <person name="Lindquist E."/>
            <person name="Lipzen A."/>
            <person name="Maire R."/>
            <person name="Meier B."/>
            <person name="Mihaltcheva S."/>
            <person name="Molinier V."/>
            <person name="Murat C."/>
            <person name="Poggeler S."/>
            <person name="Quandt C.A."/>
            <person name="Sperisen C."/>
            <person name="Tritt A."/>
            <person name="Tisserant E."/>
            <person name="Crous P.W."/>
            <person name="Henrissat B."/>
            <person name="Nehls U."/>
            <person name="Egli S."/>
            <person name="Spatafora J.W."/>
            <person name="Grigoriev I.V."/>
            <person name="Martin F.M."/>
        </authorList>
    </citation>
    <scope>NUCLEOTIDE SEQUENCE [LARGE SCALE GENOMIC DNA]</scope>
    <source>
        <strain evidence="3 4">CBS 207.34</strain>
    </source>
</reference>
<feature type="chain" id="PRO_5034816358" evidence="1">
    <location>
        <begin position="20"/>
        <end position="420"/>
    </location>
</feature>
<gene>
    <name evidence="3" type="ORF">AOQ84DRAFT_387850</name>
</gene>
<dbReference type="SUPFAM" id="SSF63829">
    <property type="entry name" value="Calcium-dependent phosphotriesterase"/>
    <property type="match status" value="1"/>
</dbReference>